<comment type="similarity">
    <text evidence="1">Belongs to the iron-sulfur cluster assembly SufBD family.</text>
</comment>
<gene>
    <name evidence="4" type="primary">sufD</name>
    <name evidence="4" type="ORF">C3F09_10565</name>
</gene>
<dbReference type="GO" id="GO:0016226">
    <property type="term" value="P:iron-sulfur cluster assembly"/>
    <property type="evidence" value="ECO:0007669"/>
    <property type="project" value="InterPro"/>
</dbReference>
<sequence length="439" mass="49116">MTQLSSIDYSIPEVAAELERGPKWLRDRRKLSRDAFNRTPVPPRGLHLWRYTDPMRFLFERGSVSDSAFDRDKDAVHQLGARYLRDGHLSAFVSDLAGRDVQIQTTEELTARSVVVSPLSEAVDQHRELVELYLYQLINQQTGKFEAMNGALWNDGIFVYVPNNTVVEQPIHLLREAGQAHSAQFPRLLVVVGKNAELTLIDEYSGGSTSTDDGITYSNGAVEIFGMQESRIRYVSVQRQAPGVQSYLTHRARIERGATMLTIPLAFGAAISKQNFGVIMNGPSADSKMYGLLFGTDHQQFDNHTLHHHAHGHTTSNIDFKVVLGDKATSAYTGLIRIDHNAEFCEAYQENRNLLLNPGTRADSIPELEILNEEVTCTHGATVGPIDPMQLFYLNSRGIHKPEAVRMVVSGFVASTLKMVSDDLRERITQIVEQRLEAI</sequence>
<evidence type="ECO:0000259" key="3">
    <source>
        <dbReference type="Pfam" id="PF19295"/>
    </source>
</evidence>
<dbReference type="PANTHER" id="PTHR43575">
    <property type="entry name" value="PROTEIN ABCI7, CHLOROPLASTIC"/>
    <property type="match status" value="1"/>
</dbReference>
<evidence type="ECO:0000313" key="4">
    <source>
        <dbReference type="EMBL" id="PWB69121.1"/>
    </source>
</evidence>
<dbReference type="SUPFAM" id="SSF101960">
    <property type="entry name" value="Stabilizer of iron transporter SufD"/>
    <property type="match status" value="1"/>
</dbReference>
<feature type="domain" description="SUF system FeS cluster assembly SufBD core" evidence="2">
    <location>
        <begin position="180"/>
        <end position="412"/>
    </location>
</feature>
<dbReference type="Proteomes" id="UP000250918">
    <property type="component" value="Unassembled WGS sequence"/>
</dbReference>
<protein>
    <submittedName>
        <fullName evidence="4">Fe-S cluster assembly protein SufD</fullName>
    </submittedName>
</protein>
<organism evidence="4 5">
    <name type="scientific">candidate division GN15 bacterium</name>
    <dbReference type="NCBI Taxonomy" id="2072418"/>
    <lineage>
        <taxon>Bacteria</taxon>
        <taxon>candidate division GN15</taxon>
    </lineage>
</organism>
<dbReference type="InterPro" id="IPR011542">
    <property type="entry name" value="SUF_FeS_clus_asmbl_SufD"/>
</dbReference>
<dbReference type="InterPro" id="IPR055346">
    <property type="entry name" value="Fe-S_cluster_assembly_SufBD"/>
</dbReference>
<dbReference type="Pfam" id="PF01458">
    <property type="entry name" value="SUFBD_core"/>
    <property type="match status" value="1"/>
</dbReference>
<name>A0A855X3E9_9BACT</name>
<dbReference type="Pfam" id="PF19295">
    <property type="entry name" value="SufBD_N"/>
    <property type="match status" value="1"/>
</dbReference>
<dbReference type="InterPro" id="IPR000825">
    <property type="entry name" value="SUF_FeS_clus_asmbl_SufBD_core"/>
</dbReference>
<accession>A0A855X3E9</accession>
<dbReference type="InterPro" id="IPR037284">
    <property type="entry name" value="SUF_FeS_clus_asmbl_SufBD_sf"/>
</dbReference>
<dbReference type="PANTHER" id="PTHR43575:SF1">
    <property type="entry name" value="PROTEIN ABCI7, CHLOROPLASTIC"/>
    <property type="match status" value="1"/>
</dbReference>
<dbReference type="NCBIfam" id="TIGR01981">
    <property type="entry name" value="sufD"/>
    <property type="match status" value="1"/>
</dbReference>
<dbReference type="InterPro" id="IPR045595">
    <property type="entry name" value="SufBD_N"/>
</dbReference>
<comment type="caution">
    <text evidence="4">The sequence shown here is derived from an EMBL/GenBank/DDBJ whole genome shotgun (WGS) entry which is preliminary data.</text>
</comment>
<evidence type="ECO:0000259" key="2">
    <source>
        <dbReference type="Pfam" id="PF01458"/>
    </source>
</evidence>
<evidence type="ECO:0000256" key="1">
    <source>
        <dbReference type="ARBA" id="ARBA00043967"/>
    </source>
</evidence>
<dbReference type="AlphaFoldDB" id="A0A855X3E9"/>
<dbReference type="EMBL" id="PQAP01000177">
    <property type="protein sequence ID" value="PWB69121.1"/>
    <property type="molecule type" value="Genomic_DNA"/>
</dbReference>
<reference evidence="4 5" key="1">
    <citation type="journal article" date="2018" name="ISME J.">
        <title>A methanotrophic archaeon couples anaerobic oxidation of methane to Fe(III) reduction.</title>
        <authorList>
            <person name="Cai C."/>
            <person name="Leu A.O."/>
            <person name="Xie G.J."/>
            <person name="Guo J."/>
            <person name="Feng Y."/>
            <person name="Zhao J.X."/>
            <person name="Tyson G.W."/>
            <person name="Yuan Z."/>
            <person name="Hu S."/>
        </authorList>
    </citation>
    <scope>NUCLEOTIDE SEQUENCE [LARGE SCALE GENOMIC DNA]</scope>
    <source>
        <strain evidence="4">FeB_12</strain>
    </source>
</reference>
<evidence type="ECO:0000313" key="5">
    <source>
        <dbReference type="Proteomes" id="UP000250918"/>
    </source>
</evidence>
<proteinExistence type="inferred from homology"/>
<feature type="domain" description="SUF system FeS cluster assembly SufBD N-terminal" evidence="3">
    <location>
        <begin position="25"/>
        <end position="172"/>
    </location>
</feature>